<dbReference type="Pfam" id="PF21365">
    <property type="entry name" value="Glyco_hydro_31_3rd"/>
    <property type="match status" value="1"/>
</dbReference>
<evidence type="ECO:0000259" key="5">
    <source>
        <dbReference type="Pfam" id="PF21365"/>
    </source>
</evidence>
<dbReference type="PANTHER" id="PTHR22762:SF165">
    <property type="entry name" value="PUTATIVE (AFU_ORTHOLOGUE AFUA_1G06560)-RELATED"/>
    <property type="match status" value="1"/>
</dbReference>
<evidence type="ECO:0000256" key="1">
    <source>
        <dbReference type="ARBA" id="ARBA00007806"/>
    </source>
</evidence>
<evidence type="ECO:0008006" key="8">
    <source>
        <dbReference type="Google" id="ProtNLM"/>
    </source>
</evidence>
<dbReference type="InterPro" id="IPR000322">
    <property type="entry name" value="Glyco_hydro_31_TIM"/>
</dbReference>
<gene>
    <name evidence="6" type="ORF">HK100_000574</name>
</gene>
<reference evidence="6" key="1">
    <citation type="submission" date="2020-05" db="EMBL/GenBank/DDBJ databases">
        <title>Phylogenomic resolution of chytrid fungi.</title>
        <authorList>
            <person name="Stajich J.E."/>
            <person name="Amses K."/>
            <person name="Simmons R."/>
            <person name="Seto K."/>
            <person name="Myers J."/>
            <person name="Bonds A."/>
            <person name="Quandt C.A."/>
            <person name="Barry K."/>
            <person name="Liu P."/>
            <person name="Grigoriev I."/>
            <person name="Longcore J.E."/>
            <person name="James T.Y."/>
        </authorList>
    </citation>
    <scope>NUCLEOTIDE SEQUENCE</scope>
    <source>
        <strain evidence="6">JEL0513</strain>
    </source>
</reference>
<dbReference type="GO" id="GO:0030246">
    <property type="term" value="F:carbohydrate binding"/>
    <property type="evidence" value="ECO:0007669"/>
    <property type="project" value="InterPro"/>
</dbReference>
<dbReference type="InterPro" id="IPR017853">
    <property type="entry name" value="GH"/>
</dbReference>
<keyword evidence="2" id="KW-0326">Glycosidase</keyword>
<dbReference type="InterPro" id="IPR025887">
    <property type="entry name" value="Glyco_hydro_31_N_dom"/>
</dbReference>
<comment type="caution">
    <text evidence="6">The sequence shown here is derived from an EMBL/GenBank/DDBJ whole genome shotgun (WGS) entry which is preliminary data.</text>
</comment>
<dbReference type="EMBL" id="JADGJH010001114">
    <property type="protein sequence ID" value="KAJ3118626.1"/>
    <property type="molecule type" value="Genomic_DNA"/>
</dbReference>
<dbReference type="PANTHER" id="PTHR22762">
    <property type="entry name" value="ALPHA-GLUCOSIDASE"/>
    <property type="match status" value="1"/>
</dbReference>
<dbReference type="Pfam" id="PF01055">
    <property type="entry name" value="Glyco_hydro_31_2nd"/>
    <property type="match status" value="1"/>
</dbReference>
<organism evidence="6 7">
    <name type="scientific">Physocladia obscura</name>
    <dbReference type="NCBI Taxonomy" id="109957"/>
    <lineage>
        <taxon>Eukaryota</taxon>
        <taxon>Fungi</taxon>
        <taxon>Fungi incertae sedis</taxon>
        <taxon>Chytridiomycota</taxon>
        <taxon>Chytridiomycota incertae sedis</taxon>
        <taxon>Chytridiomycetes</taxon>
        <taxon>Chytridiales</taxon>
        <taxon>Chytriomycetaceae</taxon>
        <taxon>Physocladia</taxon>
    </lineage>
</organism>
<evidence type="ECO:0000256" key="2">
    <source>
        <dbReference type="RuleBase" id="RU361185"/>
    </source>
</evidence>
<proteinExistence type="inferred from homology"/>
<evidence type="ECO:0000259" key="4">
    <source>
        <dbReference type="Pfam" id="PF13802"/>
    </source>
</evidence>
<feature type="domain" description="Glycoside hydrolase family 31 TIM barrel" evidence="3">
    <location>
        <begin position="291"/>
        <end position="646"/>
    </location>
</feature>
<dbReference type="Gene3D" id="3.20.20.80">
    <property type="entry name" value="Glycosidases"/>
    <property type="match status" value="1"/>
</dbReference>
<accession>A0AAD5SYE9</accession>
<sequence>MREYIPAGYTLQEVDSRNKHEVLRLSSSVVANGIGAGTRQAVLTLQVLDEATVRVRHFAVSSPSSSPANTLDPPQKVSHAVISSTNSPVESTVSATVTTNTDGLGFTVTTRALSIRVNLTPDERVPHLSFSSKTNNNQWQPFREDLPHRAYPLLLERDGSVSGVRHFLRRRDEDLHYGLGERASPLTLNGRRFRLETMDALGYNATSTDPLYKLVPFHITLDTTTRVAHGVYYDSFSSGNADFGKEIDAFWGPYTSHTLSCAGESGLDMYIFLGPRVADVVRKYASLVGRPAFPPKYALGYLASAMGYAEAEDAQTQIAKLPELCRKYDVSCDLLHLSSGYTVDENTGARNVFTWNRTRFPDPEKLFKDLRTEGIRVSANVKPWLLSKHPDYEKVFSGDGFVKNSETNSARITRLWSAGNGTSATGSYFDFSSETGLSFWKSGITALLATGIESIWNDNNEFALPDDADTYAHDASWFRATAGGDTQPAAQVPITVGDGGRGLQTLLMARASHEAMRAAVPGRRPFLITRSAVSGVQRYAAQTWSGDNYTSWHTLKHNIPMGLNCGLSGFPGYGHDVGGFVGPRPGKELFVRWIQNGVWHPRFCVHSWKDEGVTELWMYPDASVVFPIIREAVRLRYKILPYLYTLTYEASKYGDPVIRPLVYEFQHDAAIQEVSFEFMLGPHLLIASVFEEGSVTRYLRLPQLVDEMRNENAWCNVWTGIWYSGGSGESGEPFQCPLSQCGVVFAKRGAIIPTGPVLKHVGQEGADNERVFWVFPPPPGLETMGEVWNGYVYEDDGESETIAGNWESISTEIAVKMEIVESEVVISVEFGRHEYKIGYQKVWFLLPIGDVRKVRILGRENFERVESDSRLAIGCSLL</sequence>
<dbReference type="InterPro" id="IPR011013">
    <property type="entry name" value="Gal_mutarotase_sf_dom"/>
</dbReference>
<evidence type="ECO:0000259" key="3">
    <source>
        <dbReference type="Pfam" id="PF01055"/>
    </source>
</evidence>
<dbReference type="CDD" id="cd14752">
    <property type="entry name" value="GH31_N"/>
    <property type="match status" value="1"/>
</dbReference>
<dbReference type="InterPro" id="IPR048395">
    <property type="entry name" value="Glyco_hydro_31_C"/>
</dbReference>
<dbReference type="AlphaFoldDB" id="A0AAD5SYE9"/>
<dbReference type="GO" id="GO:0005975">
    <property type="term" value="P:carbohydrate metabolic process"/>
    <property type="evidence" value="ECO:0007669"/>
    <property type="project" value="InterPro"/>
</dbReference>
<keyword evidence="7" id="KW-1185">Reference proteome</keyword>
<dbReference type="CDD" id="cd06599">
    <property type="entry name" value="GH31_glycosidase_Aec37"/>
    <property type="match status" value="1"/>
</dbReference>
<dbReference type="Pfam" id="PF13802">
    <property type="entry name" value="Gal_mutarotas_2"/>
    <property type="match status" value="1"/>
</dbReference>
<dbReference type="SUPFAM" id="SSF51445">
    <property type="entry name" value="(Trans)glycosidases"/>
    <property type="match status" value="1"/>
</dbReference>
<keyword evidence="2" id="KW-0378">Hydrolase</keyword>
<dbReference type="SUPFAM" id="SSF74650">
    <property type="entry name" value="Galactose mutarotase-like"/>
    <property type="match status" value="1"/>
</dbReference>
<dbReference type="GO" id="GO:0004553">
    <property type="term" value="F:hydrolase activity, hydrolyzing O-glycosyl compounds"/>
    <property type="evidence" value="ECO:0007669"/>
    <property type="project" value="InterPro"/>
</dbReference>
<dbReference type="SUPFAM" id="SSF51011">
    <property type="entry name" value="Glycosyl hydrolase domain"/>
    <property type="match status" value="1"/>
</dbReference>
<evidence type="ECO:0000313" key="6">
    <source>
        <dbReference type="EMBL" id="KAJ3118626.1"/>
    </source>
</evidence>
<comment type="similarity">
    <text evidence="1 2">Belongs to the glycosyl hydrolase 31 family.</text>
</comment>
<dbReference type="Gene3D" id="2.60.40.1760">
    <property type="entry name" value="glycosyl hydrolase (family 31)"/>
    <property type="match status" value="1"/>
</dbReference>
<dbReference type="Proteomes" id="UP001211907">
    <property type="component" value="Unassembled WGS sequence"/>
</dbReference>
<evidence type="ECO:0000313" key="7">
    <source>
        <dbReference type="Proteomes" id="UP001211907"/>
    </source>
</evidence>
<name>A0AAD5SYE9_9FUNG</name>
<feature type="domain" description="Glycoside hydrolase family 31 N-terminal" evidence="4">
    <location>
        <begin position="43"/>
        <end position="240"/>
    </location>
</feature>
<feature type="domain" description="Glycosyl hydrolase family 31 C-terminal" evidence="5">
    <location>
        <begin position="654"/>
        <end position="752"/>
    </location>
</feature>
<protein>
    <recommendedName>
        <fullName evidence="8">Glycoside hydrolase family 31 N-terminal domain-containing protein</fullName>
    </recommendedName>
</protein>